<dbReference type="InterPro" id="IPR021265">
    <property type="entry name" value="DUF2842"/>
</dbReference>
<organism evidence="2">
    <name type="scientific">OCS116 cluster bacterium</name>
    <dbReference type="NCBI Taxonomy" id="2030921"/>
    <lineage>
        <taxon>Bacteria</taxon>
        <taxon>Pseudomonadati</taxon>
        <taxon>Pseudomonadota</taxon>
        <taxon>Alphaproteobacteria</taxon>
        <taxon>OCS116 cluster</taxon>
    </lineage>
</organism>
<name>A0A2A4YY79_9PROT</name>
<keyword evidence="1" id="KW-0472">Membrane</keyword>
<sequence>MTTKIPERSRKLIGIVAVIIYLTIYCFIIAAIGETWVLGNGVGWEIAFFAIAGFVWIFPIIKLFRWMDDLIKR</sequence>
<dbReference type="Pfam" id="PF11003">
    <property type="entry name" value="DUF2842"/>
    <property type="match status" value="1"/>
</dbReference>
<feature type="transmembrane region" description="Helical" evidence="1">
    <location>
        <begin position="12"/>
        <end position="32"/>
    </location>
</feature>
<comment type="caution">
    <text evidence="2">The sequence shown here is derived from an EMBL/GenBank/DDBJ whole genome shotgun (WGS) entry which is preliminary data.</text>
</comment>
<reference evidence="2" key="2">
    <citation type="journal article" date="2018" name="ISME J.">
        <title>A dynamic microbial community with high functional redundancy inhabits the cold, oxic subseafloor aquifer.</title>
        <authorList>
            <person name="Tully B.J."/>
            <person name="Wheat C.G."/>
            <person name="Glazer B.T."/>
            <person name="Huber J.A."/>
        </authorList>
    </citation>
    <scope>NUCLEOTIDE SEQUENCE</scope>
    <source>
        <strain evidence="2">NORP83</strain>
    </source>
</reference>
<evidence type="ECO:0008006" key="3">
    <source>
        <dbReference type="Google" id="ProtNLM"/>
    </source>
</evidence>
<feature type="transmembrane region" description="Helical" evidence="1">
    <location>
        <begin position="44"/>
        <end position="64"/>
    </location>
</feature>
<reference key="1">
    <citation type="submission" date="2017-08" db="EMBL/GenBank/DDBJ databases">
        <title>A dynamic microbial community with high functional redundancy inhabits the cold, oxic subseafloor aquifer.</title>
        <authorList>
            <person name="Tully B.J."/>
            <person name="Wheat C.G."/>
            <person name="Glazer B.T."/>
            <person name="Huber J.A."/>
        </authorList>
    </citation>
    <scope>NUCLEOTIDE SEQUENCE [LARGE SCALE GENOMIC DNA]</scope>
</reference>
<keyword evidence="1" id="KW-1133">Transmembrane helix</keyword>
<proteinExistence type="predicted"/>
<keyword evidence="1" id="KW-0812">Transmembrane</keyword>
<protein>
    <recommendedName>
        <fullName evidence="3">DUF2842 domain-containing protein</fullName>
    </recommendedName>
</protein>
<evidence type="ECO:0000313" key="2">
    <source>
        <dbReference type="EMBL" id="PCI99823.1"/>
    </source>
</evidence>
<gene>
    <name evidence="2" type="ORF">COB13_11295</name>
</gene>
<dbReference type="AlphaFoldDB" id="A0A2A4YY79"/>
<evidence type="ECO:0000256" key="1">
    <source>
        <dbReference type="SAM" id="Phobius"/>
    </source>
</evidence>
<accession>A0A2A4YY79</accession>
<dbReference type="EMBL" id="NVUS01000014">
    <property type="protein sequence ID" value="PCI99823.1"/>
    <property type="molecule type" value="Genomic_DNA"/>
</dbReference>